<organism evidence="1 2">
    <name type="scientific">Cannabis sativa</name>
    <name type="common">Hemp</name>
    <name type="synonym">Marijuana</name>
    <dbReference type="NCBI Taxonomy" id="3483"/>
    <lineage>
        <taxon>Eukaryota</taxon>
        <taxon>Viridiplantae</taxon>
        <taxon>Streptophyta</taxon>
        <taxon>Embryophyta</taxon>
        <taxon>Tracheophyta</taxon>
        <taxon>Spermatophyta</taxon>
        <taxon>Magnoliopsida</taxon>
        <taxon>eudicotyledons</taxon>
        <taxon>Gunneridae</taxon>
        <taxon>Pentapetalae</taxon>
        <taxon>rosids</taxon>
        <taxon>fabids</taxon>
        <taxon>Rosales</taxon>
        <taxon>Cannabaceae</taxon>
        <taxon>Cannabis</taxon>
    </lineage>
</organism>
<dbReference type="Gramene" id="evm.model.05.2035">
    <property type="protein sequence ID" value="cds.evm.model.05.2035"/>
    <property type="gene ID" value="evm.TU.05.2035"/>
</dbReference>
<proteinExistence type="predicted"/>
<dbReference type="EnsemblPlants" id="evm.model.05.2035">
    <property type="protein sequence ID" value="cds.evm.model.05.2035"/>
    <property type="gene ID" value="evm.TU.05.2035"/>
</dbReference>
<evidence type="ECO:0000313" key="2">
    <source>
        <dbReference type="Proteomes" id="UP000596661"/>
    </source>
</evidence>
<dbReference type="PANTHER" id="PTHR47074:SF11">
    <property type="entry name" value="REVERSE TRANSCRIPTASE-LIKE PROTEIN"/>
    <property type="match status" value="1"/>
</dbReference>
<reference evidence="1" key="2">
    <citation type="submission" date="2021-03" db="UniProtKB">
        <authorList>
            <consortium name="EnsemblPlants"/>
        </authorList>
    </citation>
    <scope>IDENTIFICATION</scope>
</reference>
<dbReference type="AlphaFoldDB" id="A0A803PP01"/>
<sequence length="103" mass="11097">MGELKVNCDAALFSREKSTHGLGWIARNHAGLCFAAVAIDPIVAEAMSMKEALSWVKSNWEEGGVVEEFCPTAVVMESNCLLLVNTINSKSQVLSPPSLIGLY</sequence>
<dbReference type="Proteomes" id="UP000596661">
    <property type="component" value="Chromosome 5"/>
</dbReference>
<dbReference type="InterPro" id="IPR052929">
    <property type="entry name" value="RNase_H-like_EbsB-rel"/>
</dbReference>
<evidence type="ECO:0000313" key="1">
    <source>
        <dbReference type="EnsemblPlants" id="cds.evm.model.05.2035"/>
    </source>
</evidence>
<dbReference type="PANTHER" id="PTHR47074">
    <property type="entry name" value="BNAC02G40300D PROTEIN"/>
    <property type="match status" value="1"/>
</dbReference>
<evidence type="ECO:0008006" key="3">
    <source>
        <dbReference type="Google" id="ProtNLM"/>
    </source>
</evidence>
<protein>
    <recommendedName>
        <fullName evidence="3">RNase H type-1 domain-containing protein</fullName>
    </recommendedName>
</protein>
<reference evidence="1" key="1">
    <citation type="submission" date="2018-11" db="EMBL/GenBank/DDBJ databases">
        <authorList>
            <person name="Grassa J C."/>
        </authorList>
    </citation>
    <scope>NUCLEOTIDE SEQUENCE [LARGE SCALE GENOMIC DNA]</scope>
</reference>
<name>A0A803PP01_CANSA</name>
<accession>A0A803PP01</accession>
<keyword evidence="2" id="KW-1185">Reference proteome</keyword>
<dbReference type="EMBL" id="UZAU01000549">
    <property type="status" value="NOT_ANNOTATED_CDS"/>
    <property type="molecule type" value="Genomic_DNA"/>
</dbReference>